<proteinExistence type="predicted"/>
<evidence type="ECO:0000313" key="3">
    <source>
        <dbReference type="Proteomes" id="UP000243524"/>
    </source>
</evidence>
<dbReference type="InterPro" id="IPR021354">
    <property type="entry name" value="DUF2975"/>
</dbReference>
<comment type="caution">
    <text evidence="2">The sequence shown here is derived from an EMBL/GenBank/DDBJ whole genome shotgun (WGS) entry which is preliminary data.</text>
</comment>
<organism evidence="2 3">
    <name type="scientific">Halalkalibacillus sediminis</name>
    <dbReference type="NCBI Taxonomy" id="2018042"/>
    <lineage>
        <taxon>Bacteria</taxon>
        <taxon>Bacillati</taxon>
        <taxon>Bacillota</taxon>
        <taxon>Bacilli</taxon>
        <taxon>Bacillales</taxon>
        <taxon>Bacillaceae</taxon>
        <taxon>Halalkalibacillus</taxon>
    </lineage>
</organism>
<sequence length="157" mass="17880">MKKKTVIFLKVITYLVGIGLLIGMFVLFHLSNYTANMYPEFAYLKFPVLIGMYVSTIPFFYALFQTYKLLKFIEEDHAFSIDAVLSLKRIKLCAIAIIFMYFIGMIFLVTQSALHPSIALVGLAIIFVSCVIFYFAEVLQGIFKNAADIKEENDLTV</sequence>
<evidence type="ECO:0000256" key="1">
    <source>
        <dbReference type="SAM" id="Phobius"/>
    </source>
</evidence>
<feature type="transmembrane region" description="Helical" evidence="1">
    <location>
        <begin position="7"/>
        <end position="30"/>
    </location>
</feature>
<keyword evidence="1" id="KW-1133">Transmembrane helix</keyword>
<feature type="transmembrane region" description="Helical" evidence="1">
    <location>
        <begin position="117"/>
        <end position="136"/>
    </location>
</feature>
<protein>
    <submittedName>
        <fullName evidence="2">DUF2975 domain-containing protein</fullName>
    </submittedName>
</protein>
<dbReference type="Pfam" id="PF11188">
    <property type="entry name" value="DUF2975"/>
    <property type="match status" value="1"/>
</dbReference>
<keyword evidence="3" id="KW-1185">Reference proteome</keyword>
<reference evidence="2 3" key="1">
    <citation type="submission" date="2017-06" db="EMBL/GenBank/DDBJ databases">
        <title>the draft geome sequence of Illustriluteabacillus marina B3227.</title>
        <authorList>
            <person name="He R.-H."/>
            <person name="Du Z.-J."/>
        </authorList>
    </citation>
    <scope>NUCLEOTIDE SEQUENCE [LARGE SCALE GENOMIC DNA]</scope>
    <source>
        <strain evidence="2 3">B3227</strain>
    </source>
</reference>
<keyword evidence="1" id="KW-0472">Membrane</keyword>
<dbReference type="RefSeq" id="WP_101332538.1">
    <property type="nucleotide sequence ID" value="NZ_PJNH01000004.1"/>
</dbReference>
<evidence type="ECO:0000313" key="2">
    <source>
        <dbReference type="EMBL" id="PKR76788.1"/>
    </source>
</evidence>
<dbReference type="EMBL" id="PJNH01000004">
    <property type="protein sequence ID" value="PKR76788.1"/>
    <property type="molecule type" value="Genomic_DNA"/>
</dbReference>
<keyword evidence="1" id="KW-0812">Transmembrane</keyword>
<dbReference type="AlphaFoldDB" id="A0A2I0QR36"/>
<dbReference type="OrthoDB" id="1100174at2"/>
<name>A0A2I0QR36_9BACI</name>
<feature type="transmembrane region" description="Helical" evidence="1">
    <location>
        <begin position="42"/>
        <end position="64"/>
    </location>
</feature>
<accession>A0A2I0QR36</accession>
<gene>
    <name evidence="2" type="ORF">CEY16_13290</name>
</gene>
<dbReference type="Proteomes" id="UP000243524">
    <property type="component" value="Unassembled WGS sequence"/>
</dbReference>
<feature type="transmembrane region" description="Helical" evidence="1">
    <location>
        <begin position="92"/>
        <end position="111"/>
    </location>
</feature>